<dbReference type="InterPro" id="IPR005519">
    <property type="entry name" value="Acid_phosphat_B-like"/>
</dbReference>
<dbReference type="Gene3D" id="3.40.50.1000">
    <property type="entry name" value="HAD superfamily/HAD-like"/>
    <property type="match status" value="2"/>
</dbReference>
<evidence type="ECO:0000313" key="2">
    <source>
        <dbReference type="EMBL" id="KAJ4841027.1"/>
    </source>
</evidence>
<evidence type="ECO:0000256" key="1">
    <source>
        <dbReference type="ARBA" id="ARBA00022729"/>
    </source>
</evidence>
<gene>
    <name evidence="2" type="ORF">Tsubulata_050935</name>
</gene>
<dbReference type="CDD" id="cd07535">
    <property type="entry name" value="HAD_VSP"/>
    <property type="match status" value="1"/>
</dbReference>
<dbReference type="GO" id="GO:0003993">
    <property type="term" value="F:acid phosphatase activity"/>
    <property type="evidence" value="ECO:0007669"/>
    <property type="project" value="InterPro"/>
</dbReference>
<dbReference type="Proteomes" id="UP001141552">
    <property type="component" value="Unassembled WGS sequence"/>
</dbReference>
<keyword evidence="1" id="KW-0732">Signal</keyword>
<evidence type="ECO:0008006" key="4">
    <source>
        <dbReference type="Google" id="ProtNLM"/>
    </source>
</evidence>
<protein>
    <recommendedName>
        <fullName evidence="4">Acid phosphatase</fullName>
    </recommendedName>
</protein>
<evidence type="ECO:0000313" key="3">
    <source>
        <dbReference type="Proteomes" id="UP001141552"/>
    </source>
</evidence>
<reference evidence="2" key="1">
    <citation type="submission" date="2022-02" db="EMBL/GenBank/DDBJ databases">
        <authorList>
            <person name="Henning P.M."/>
            <person name="McCubbin A.G."/>
            <person name="Shore J.S."/>
        </authorList>
    </citation>
    <scope>NUCLEOTIDE SEQUENCE</scope>
    <source>
        <strain evidence="2">F60SS</strain>
        <tissue evidence="2">Leaves</tissue>
    </source>
</reference>
<name>A0A9Q0G2L3_9ROSI</name>
<reference evidence="2" key="2">
    <citation type="journal article" date="2023" name="Plants (Basel)">
        <title>Annotation of the Turnera subulata (Passifloraceae) Draft Genome Reveals the S-Locus Evolved after the Divergence of Turneroideae from Passifloroideae in a Stepwise Manner.</title>
        <authorList>
            <person name="Henning P.M."/>
            <person name="Roalson E.H."/>
            <person name="Mir W."/>
            <person name="McCubbin A.G."/>
            <person name="Shore J.S."/>
        </authorList>
    </citation>
    <scope>NUCLEOTIDE SEQUENCE</scope>
    <source>
        <strain evidence="2">F60SS</strain>
    </source>
</reference>
<dbReference type="PANTHER" id="PTHR31284">
    <property type="entry name" value="ACID PHOSPHATASE-LIKE PROTEIN"/>
    <property type="match status" value="1"/>
</dbReference>
<proteinExistence type="predicted"/>
<dbReference type="PANTHER" id="PTHR31284:SF19">
    <property type="entry name" value="VEGETATIVE STORAGE PROTEIN 1-RELATED"/>
    <property type="match status" value="1"/>
</dbReference>
<sequence length="485" mass="54744">VSIIPKAILELTHDSFLSNIPRQTHPLRPKPGFSSGDEVEGLNCLSWRLAVETSNVIEWKTVPKECEGYVGNYILGDQYRKDSRMVTLEAIKFAKSLNLSGDGKDVWVFDVDETTLSNIPYYAKHGFGAEPYNSSAFNEWVLKAEAPALPETFELYKELVDLGVKIVFLTGRSDVLGRGPATVSNLKNAGYNIWEKVILKNRTIYPHPTSIFFKSSERAKLVEEGYRIVGNMGDQWSDLLGDPTGGRTFKLPDPILMSIIPNAIQELTHDSFLSNIDIPRQMHLLRPKTGFSSGDEVEGLHCLSWRLAVETNNIIKWETVPKECEGYVGNYMLGQQYRNDSRIVTREAIKYVKSLTLSGDGKDAWVFDIDETTLSNLPYYAEHGFGAEPFNKYKFLDWVLKAEAKALPETFELYEVLKDLGVKIVFLTGRTDEFDRRPATEKNLRGAGYDTWEKTSMMILVAGIKLFIHLELVQFSSNQVKGPNS</sequence>
<organism evidence="2 3">
    <name type="scientific">Turnera subulata</name>
    <dbReference type="NCBI Taxonomy" id="218843"/>
    <lineage>
        <taxon>Eukaryota</taxon>
        <taxon>Viridiplantae</taxon>
        <taxon>Streptophyta</taxon>
        <taxon>Embryophyta</taxon>
        <taxon>Tracheophyta</taxon>
        <taxon>Spermatophyta</taxon>
        <taxon>Magnoliopsida</taxon>
        <taxon>eudicotyledons</taxon>
        <taxon>Gunneridae</taxon>
        <taxon>Pentapetalae</taxon>
        <taxon>rosids</taxon>
        <taxon>fabids</taxon>
        <taxon>Malpighiales</taxon>
        <taxon>Passifloraceae</taxon>
        <taxon>Turnera</taxon>
    </lineage>
</organism>
<accession>A0A9Q0G2L3</accession>
<dbReference type="InterPro" id="IPR036412">
    <property type="entry name" value="HAD-like_sf"/>
</dbReference>
<feature type="non-terminal residue" evidence="2">
    <location>
        <position position="485"/>
    </location>
</feature>
<dbReference type="InterPro" id="IPR023214">
    <property type="entry name" value="HAD_sf"/>
</dbReference>
<dbReference type="EMBL" id="JAKUCV010002901">
    <property type="protein sequence ID" value="KAJ4841027.1"/>
    <property type="molecule type" value="Genomic_DNA"/>
</dbReference>
<dbReference type="NCBIfam" id="TIGR01675">
    <property type="entry name" value="plant-AP"/>
    <property type="match status" value="1"/>
</dbReference>
<dbReference type="Pfam" id="PF03767">
    <property type="entry name" value="Acid_phosphat_B"/>
    <property type="match status" value="2"/>
</dbReference>
<comment type="caution">
    <text evidence="2">The sequence shown here is derived from an EMBL/GenBank/DDBJ whole genome shotgun (WGS) entry which is preliminary data.</text>
</comment>
<keyword evidence="3" id="KW-1185">Reference proteome</keyword>
<dbReference type="SUPFAM" id="SSF56784">
    <property type="entry name" value="HAD-like"/>
    <property type="match status" value="2"/>
</dbReference>
<dbReference type="InterPro" id="IPR010028">
    <property type="entry name" value="Acid_phosphatase_pln"/>
</dbReference>
<dbReference type="OrthoDB" id="59415at2759"/>
<feature type="non-terminal residue" evidence="2">
    <location>
        <position position="1"/>
    </location>
</feature>
<dbReference type="AlphaFoldDB" id="A0A9Q0G2L3"/>